<keyword evidence="9" id="KW-1185">Reference proteome</keyword>
<sequence>MNRKQSATEPHQQSSDFPKSSNQGPQEKAPFDLRPQMDAITTPSQMIDSAKSQSHRGELVKNDKLIHAQSSMLPPWQGGLQRERSCSDFTFTMTKNSSQSIPQSYPFISSAKSTLSDASQELENIIVSMFYPTGGAAQATAASTDKAYLQKFRTEICKFWEQTGYCQYGDTCSFAHGLSQLIIKTDVPEKYKTKVCKKFHRDLYCPYGIRCQFIHSGSEMMKGLKSNEERMKIRRLVDHQKRFEDCVNETEAALRQTPRGKIEFARAQDKIRLECFEQIVSSKRARGCRGGRKHGKKEKSRAEIQSGQAFSLQDRVQPHPSNLLTIITETIPVESSPTTDFAFNAQVTQIFNQLVNHQPNTTLSHSEMRNQEVQRVIPARPSFVFFNSNV</sequence>
<accession>A0A8J8T240</accession>
<evidence type="ECO:0000256" key="2">
    <source>
        <dbReference type="ARBA" id="ARBA00022737"/>
    </source>
</evidence>
<dbReference type="Gene3D" id="4.10.1000.10">
    <property type="entry name" value="Zinc finger, CCCH-type"/>
    <property type="match status" value="2"/>
</dbReference>
<dbReference type="PANTHER" id="PTHR12547:SF18">
    <property type="entry name" value="PROTEIN TIS11"/>
    <property type="match status" value="1"/>
</dbReference>
<dbReference type="SUPFAM" id="SSF90229">
    <property type="entry name" value="CCCH zinc finger"/>
    <property type="match status" value="2"/>
</dbReference>
<keyword evidence="2" id="KW-0677">Repeat</keyword>
<dbReference type="PROSITE" id="PS50103">
    <property type="entry name" value="ZF_C3H1"/>
    <property type="match status" value="2"/>
</dbReference>
<feature type="region of interest" description="Disordered" evidence="6">
    <location>
        <begin position="287"/>
        <end position="306"/>
    </location>
</feature>
<dbReference type="Pfam" id="PF00642">
    <property type="entry name" value="zf-CCCH"/>
    <property type="match status" value="2"/>
</dbReference>
<evidence type="ECO:0000313" key="9">
    <source>
        <dbReference type="Proteomes" id="UP000785679"/>
    </source>
</evidence>
<evidence type="ECO:0000313" key="8">
    <source>
        <dbReference type="EMBL" id="TNV79025.1"/>
    </source>
</evidence>
<evidence type="ECO:0000256" key="5">
    <source>
        <dbReference type="PROSITE-ProRule" id="PRU00723"/>
    </source>
</evidence>
<evidence type="ECO:0000256" key="1">
    <source>
        <dbReference type="ARBA" id="ARBA00022723"/>
    </source>
</evidence>
<feature type="region of interest" description="Disordered" evidence="6">
    <location>
        <begin position="1"/>
        <end position="35"/>
    </location>
</feature>
<feature type="domain" description="C3H1-type" evidence="7">
    <location>
        <begin position="151"/>
        <end position="179"/>
    </location>
</feature>
<dbReference type="AlphaFoldDB" id="A0A8J8T240"/>
<dbReference type="InterPro" id="IPR045877">
    <property type="entry name" value="ZFP36-like"/>
</dbReference>
<dbReference type="EMBL" id="RRYP01009503">
    <property type="protein sequence ID" value="TNV79025.1"/>
    <property type="molecule type" value="Genomic_DNA"/>
</dbReference>
<dbReference type="InterPro" id="IPR036855">
    <property type="entry name" value="Znf_CCCH_sf"/>
</dbReference>
<dbReference type="FunFam" id="4.10.1000.10:FF:000018">
    <property type="entry name" value="Zinc finger protein"/>
    <property type="match status" value="1"/>
</dbReference>
<keyword evidence="3 5" id="KW-0863">Zinc-finger</keyword>
<gene>
    <name evidence="8" type="ORF">FGO68_gene13805</name>
</gene>
<dbReference type="Proteomes" id="UP000785679">
    <property type="component" value="Unassembled WGS sequence"/>
</dbReference>
<dbReference type="SMART" id="SM00356">
    <property type="entry name" value="ZnF_C3H1"/>
    <property type="match status" value="2"/>
</dbReference>
<feature type="zinc finger region" description="C3H1-type" evidence="5">
    <location>
        <begin position="190"/>
        <end position="218"/>
    </location>
</feature>
<dbReference type="InterPro" id="IPR000571">
    <property type="entry name" value="Znf_CCCH"/>
</dbReference>
<protein>
    <recommendedName>
        <fullName evidence="7">C3H1-type domain-containing protein</fullName>
    </recommendedName>
</protein>
<feature type="zinc finger region" description="C3H1-type" evidence="5">
    <location>
        <begin position="151"/>
        <end position="179"/>
    </location>
</feature>
<dbReference type="GO" id="GO:0008270">
    <property type="term" value="F:zinc ion binding"/>
    <property type="evidence" value="ECO:0007669"/>
    <property type="project" value="UniProtKB-KW"/>
</dbReference>
<dbReference type="GO" id="GO:0003729">
    <property type="term" value="F:mRNA binding"/>
    <property type="evidence" value="ECO:0007669"/>
    <property type="project" value="InterPro"/>
</dbReference>
<feature type="compositionally biased region" description="Basic residues" evidence="6">
    <location>
        <begin position="287"/>
        <end position="299"/>
    </location>
</feature>
<evidence type="ECO:0000259" key="7">
    <source>
        <dbReference type="PROSITE" id="PS50103"/>
    </source>
</evidence>
<dbReference type="OrthoDB" id="410307at2759"/>
<evidence type="ECO:0000256" key="6">
    <source>
        <dbReference type="SAM" id="MobiDB-lite"/>
    </source>
</evidence>
<keyword evidence="4 5" id="KW-0862">Zinc</keyword>
<feature type="compositionally biased region" description="Polar residues" evidence="6">
    <location>
        <begin position="1"/>
        <end position="25"/>
    </location>
</feature>
<organism evidence="8 9">
    <name type="scientific">Halteria grandinella</name>
    <dbReference type="NCBI Taxonomy" id="5974"/>
    <lineage>
        <taxon>Eukaryota</taxon>
        <taxon>Sar</taxon>
        <taxon>Alveolata</taxon>
        <taxon>Ciliophora</taxon>
        <taxon>Intramacronucleata</taxon>
        <taxon>Spirotrichea</taxon>
        <taxon>Stichotrichia</taxon>
        <taxon>Sporadotrichida</taxon>
        <taxon>Halteriidae</taxon>
        <taxon>Halteria</taxon>
    </lineage>
</organism>
<dbReference type="PANTHER" id="PTHR12547">
    <property type="entry name" value="CCCH ZINC FINGER/TIS11-RELATED"/>
    <property type="match status" value="1"/>
</dbReference>
<evidence type="ECO:0000256" key="4">
    <source>
        <dbReference type="ARBA" id="ARBA00022833"/>
    </source>
</evidence>
<reference evidence="8" key="1">
    <citation type="submission" date="2019-06" db="EMBL/GenBank/DDBJ databases">
        <authorList>
            <person name="Zheng W."/>
        </authorList>
    </citation>
    <scope>NUCLEOTIDE SEQUENCE</scope>
    <source>
        <strain evidence="8">QDHG01</strain>
    </source>
</reference>
<keyword evidence="1 5" id="KW-0479">Metal-binding</keyword>
<feature type="domain" description="C3H1-type" evidence="7">
    <location>
        <begin position="190"/>
        <end position="218"/>
    </location>
</feature>
<comment type="caution">
    <text evidence="8">The sequence shown here is derived from an EMBL/GenBank/DDBJ whole genome shotgun (WGS) entry which is preliminary data.</text>
</comment>
<evidence type="ECO:0000256" key="3">
    <source>
        <dbReference type="ARBA" id="ARBA00022771"/>
    </source>
</evidence>
<name>A0A8J8T240_HALGN</name>
<proteinExistence type="predicted"/>